<dbReference type="GO" id="GO:0004512">
    <property type="term" value="F:inositol-3-phosphate synthase activity"/>
    <property type="evidence" value="ECO:0007669"/>
    <property type="project" value="UniProtKB-EC"/>
</dbReference>
<dbReference type="GO" id="GO:0006021">
    <property type="term" value="P:inositol biosynthetic process"/>
    <property type="evidence" value="ECO:0007669"/>
    <property type="project" value="InterPro"/>
</dbReference>
<feature type="region of interest" description="Disordered" evidence="2">
    <location>
        <begin position="368"/>
        <end position="392"/>
    </location>
</feature>
<dbReference type="EMBL" id="CP029803">
    <property type="protein sequence ID" value="AWT59022.1"/>
    <property type="molecule type" value="Genomic_DNA"/>
</dbReference>
<sequence length="392" mass="43017">MKENIRIAIVGVGNCASSLVQGICYYRDKDPESAIGLMHWEIGNYRPFDVEVTAAFDIDSRKVGKDISEAIFAEPNSTKIFCPSIPKSGVIVEMGKILDGLSPHMGDYPENRTFLRADAIESKKSDVIDILQQKKVDVLVNYLPVGSEAATQFYAECALDAGVAFLNNIPVFIASDPKWEKKFSEAGIPIIGDDIKAQLGATIAHRALTDLFKKRGVKMERTYQLNTGGNTDFLNMLNRSRLMSKKTSKTEAVQSVTAERLGDENIHVGPSDYVPWQNDNKVCFIRMEGKMFGDVEMNLEMRLSVEDSPNSAGVAIDAIRCLKLAQKLGIGGNLEGPAAFFCKHPPKQFPDDEAYRMTETFIENIGSASLPAQELDSNGPKSGEIPAHSSPT</sequence>
<organism evidence="4 5">
    <name type="scientific">Candidatus Moanibacter tarae</name>
    <dbReference type="NCBI Taxonomy" id="2200854"/>
    <lineage>
        <taxon>Bacteria</taxon>
        <taxon>Pseudomonadati</taxon>
        <taxon>Verrucomicrobiota</taxon>
        <taxon>Opitutia</taxon>
        <taxon>Puniceicoccales</taxon>
        <taxon>Puniceicoccales incertae sedis</taxon>
        <taxon>Candidatus Moanibacter</taxon>
    </lineage>
</organism>
<dbReference type="Gene3D" id="3.30.360.10">
    <property type="entry name" value="Dihydrodipicolinate Reductase, domain 2"/>
    <property type="match status" value="1"/>
</dbReference>
<evidence type="ECO:0000256" key="1">
    <source>
        <dbReference type="ARBA" id="ARBA00010813"/>
    </source>
</evidence>
<dbReference type="EC" id="5.5.1.4" evidence="4"/>
<keyword evidence="4" id="KW-0413">Isomerase</keyword>
<feature type="domain" description="Myo-inositol-1-phosphate synthase GAPDH-like" evidence="3">
    <location>
        <begin position="200"/>
        <end position="308"/>
    </location>
</feature>
<dbReference type="GO" id="GO:0008654">
    <property type="term" value="P:phospholipid biosynthetic process"/>
    <property type="evidence" value="ECO:0007669"/>
    <property type="project" value="InterPro"/>
</dbReference>
<dbReference type="InterPro" id="IPR036291">
    <property type="entry name" value="NAD(P)-bd_dom_sf"/>
</dbReference>
<dbReference type="PIRSF" id="PIRSF015578">
    <property type="entry name" value="Myoinos-ppht_syn"/>
    <property type="match status" value="1"/>
</dbReference>
<dbReference type="PANTHER" id="PTHR43125:SF1">
    <property type="entry name" value="INOSITOL-3-PHOSPHATE SYNTHASE"/>
    <property type="match status" value="1"/>
</dbReference>
<gene>
    <name evidence="4" type="primary">ino1</name>
    <name evidence="4" type="ORF">DF168_00195</name>
</gene>
<evidence type="ECO:0000313" key="4">
    <source>
        <dbReference type="EMBL" id="AWT59022.1"/>
    </source>
</evidence>
<dbReference type="KEGG" id="mtar:DF168_00195"/>
<dbReference type="InterPro" id="IPR052199">
    <property type="entry name" value="MIPS"/>
</dbReference>
<comment type="similarity">
    <text evidence="1">Belongs to the myo-inositol 1-phosphate synthase family.</text>
</comment>
<reference evidence="4 5" key="1">
    <citation type="submission" date="2018-06" db="EMBL/GenBank/DDBJ databases">
        <title>Draft Genome Sequence of a Novel Marine Bacterium Related to the Verrucomicrobia.</title>
        <authorList>
            <person name="Vosseberg J."/>
            <person name="Martijn J."/>
            <person name="Ettema T.J.G."/>
        </authorList>
    </citation>
    <scope>NUCLEOTIDE SEQUENCE [LARGE SCALE GENOMIC DNA]</scope>
    <source>
        <strain evidence="4">TARA_B100001123</strain>
    </source>
</reference>
<dbReference type="InterPro" id="IPR002587">
    <property type="entry name" value="Myo-inos-1-P_Synthase"/>
</dbReference>
<proteinExistence type="inferred from homology"/>
<dbReference type="Pfam" id="PF01658">
    <property type="entry name" value="Inos-1-P_synth"/>
    <property type="match status" value="1"/>
</dbReference>
<dbReference type="Proteomes" id="UP000247465">
    <property type="component" value="Chromosome"/>
</dbReference>
<evidence type="ECO:0000313" key="5">
    <source>
        <dbReference type="Proteomes" id="UP000247465"/>
    </source>
</evidence>
<dbReference type="SUPFAM" id="SSF51735">
    <property type="entry name" value="NAD(P)-binding Rossmann-fold domains"/>
    <property type="match status" value="1"/>
</dbReference>
<protein>
    <submittedName>
        <fullName evidence="4">Inositol-3-phosphate synthase</fullName>
        <ecNumber evidence="4">5.5.1.4</ecNumber>
    </submittedName>
</protein>
<evidence type="ECO:0000256" key="2">
    <source>
        <dbReference type="SAM" id="MobiDB-lite"/>
    </source>
</evidence>
<evidence type="ECO:0000259" key="3">
    <source>
        <dbReference type="Pfam" id="PF01658"/>
    </source>
</evidence>
<name>A0A2Z4ANJ2_9BACT</name>
<dbReference type="Gene3D" id="3.40.50.720">
    <property type="entry name" value="NAD(P)-binding Rossmann-like Domain"/>
    <property type="match status" value="1"/>
</dbReference>
<dbReference type="SUPFAM" id="SSF55347">
    <property type="entry name" value="Glyceraldehyde-3-phosphate dehydrogenase-like, C-terminal domain"/>
    <property type="match status" value="1"/>
</dbReference>
<dbReference type="InterPro" id="IPR013021">
    <property type="entry name" value="Myo-inos-1-P_Synthase_GAPDH"/>
</dbReference>
<dbReference type="AlphaFoldDB" id="A0A2Z4ANJ2"/>
<dbReference type="PANTHER" id="PTHR43125">
    <property type="entry name" value="INOSITOL-3-PHOSPHATE SYNTHASE"/>
    <property type="match status" value="1"/>
</dbReference>
<accession>A0A2Z4ANJ2</accession>